<dbReference type="EMBL" id="JAGTTL010000013">
    <property type="protein sequence ID" value="KAK6313985.1"/>
    <property type="molecule type" value="Genomic_DNA"/>
</dbReference>
<evidence type="ECO:0000256" key="7">
    <source>
        <dbReference type="ARBA" id="ARBA00022723"/>
    </source>
</evidence>
<dbReference type="Pfam" id="PF00643">
    <property type="entry name" value="zf-B_box"/>
    <property type="match status" value="1"/>
</dbReference>
<gene>
    <name evidence="23" type="ORF">J4Q44_G00154440</name>
</gene>
<keyword evidence="7" id="KW-0479">Metal-binding</keyword>
<evidence type="ECO:0000256" key="9">
    <source>
        <dbReference type="ARBA" id="ARBA00022771"/>
    </source>
</evidence>
<evidence type="ECO:0000256" key="13">
    <source>
        <dbReference type="ARBA" id="ARBA00023004"/>
    </source>
</evidence>
<dbReference type="SMART" id="SM00336">
    <property type="entry name" value="BBOX"/>
    <property type="match status" value="1"/>
</dbReference>
<keyword evidence="15" id="KW-0539">Nucleus</keyword>
<dbReference type="PROSITE" id="PS50181">
    <property type="entry name" value="FBOX"/>
    <property type="match status" value="1"/>
</dbReference>
<dbReference type="GO" id="GO:0005634">
    <property type="term" value="C:nucleus"/>
    <property type="evidence" value="ECO:0007669"/>
    <property type="project" value="UniProtKB-SubCell"/>
</dbReference>
<dbReference type="InterPro" id="IPR006553">
    <property type="entry name" value="Leu-rich_rpt_Cys-con_subtyp"/>
</dbReference>
<dbReference type="Pfam" id="PF15227">
    <property type="entry name" value="zf-C3HC4_4"/>
    <property type="match status" value="1"/>
</dbReference>
<protein>
    <recommendedName>
        <fullName evidence="4">F-box/LRR-repeat protein 5</fullName>
    </recommendedName>
    <alternativeName>
        <fullName evidence="16">F-box and leucine-rich repeat protein 5</fullName>
    </alternativeName>
</protein>
<dbReference type="SMART" id="SM00367">
    <property type="entry name" value="LRR_CC"/>
    <property type="match status" value="4"/>
</dbReference>
<evidence type="ECO:0000256" key="8">
    <source>
        <dbReference type="ARBA" id="ARBA00022737"/>
    </source>
</evidence>
<evidence type="ECO:0000256" key="11">
    <source>
        <dbReference type="ARBA" id="ARBA00022833"/>
    </source>
</evidence>
<keyword evidence="19" id="KW-0175">Coiled coil</keyword>
<dbReference type="Gene3D" id="1.20.120.520">
    <property type="entry name" value="nmb1532 protein domain like"/>
    <property type="match status" value="1"/>
</dbReference>
<dbReference type="Pfam" id="PF01814">
    <property type="entry name" value="Hemerythrin"/>
    <property type="match status" value="1"/>
</dbReference>
<dbReference type="CDD" id="cd22118">
    <property type="entry name" value="F-box_FBXL5"/>
    <property type="match status" value="1"/>
</dbReference>
<dbReference type="FunFam" id="3.80.10.10:FF:000086">
    <property type="entry name" value="F-box/LRR-repeat protein 5 isoform X1"/>
    <property type="match status" value="1"/>
</dbReference>
<organism evidence="23 24">
    <name type="scientific">Coregonus suidteri</name>
    <dbReference type="NCBI Taxonomy" id="861788"/>
    <lineage>
        <taxon>Eukaryota</taxon>
        <taxon>Metazoa</taxon>
        <taxon>Chordata</taxon>
        <taxon>Craniata</taxon>
        <taxon>Vertebrata</taxon>
        <taxon>Euteleostomi</taxon>
        <taxon>Actinopterygii</taxon>
        <taxon>Neopterygii</taxon>
        <taxon>Teleostei</taxon>
        <taxon>Protacanthopterygii</taxon>
        <taxon>Salmoniformes</taxon>
        <taxon>Salmonidae</taxon>
        <taxon>Coregoninae</taxon>
        <taxon>Coregonus</taxon>
    </lineage>
</organism>
<dbReference type="PANTHER" id="PTHR25465:SF5">
    <property type="entry name" value="E3 UBIQUITIN_ISG15 LIGASE TRIM25-RELATED"/>
    <property type="match status" value="1"/>
</dbReference>
<evidence type="ECO:0000313" key="23">
    <source>
        <dbReference type="EMBL" id="KAK6313985.1"/>
    </source>
</evidence>
<dbReference type="Gene3D" id="3.80.10.10">
    <property type="entry name" value="Ribonuclease Inhibitor"/>
    <property type="match status" value="2"/>
</dbReference>
<keyword evidence="13" id="KW-0408">Iron</keyword>
<dbReference type="PANTHER" id="PTHR25465">
    <property type="entry name" value="B-BOX DOMAIN CONTAINING"/>
    <property type="match status" value="1"/>
</dbReference>
<dbReference type="Pfam" id="PF12937">
    <property type="entry name" value="F-box-like"/>
    <property type="match status" value="1"/>
</dbReference>
<evidence type="ECO:0000256" key="6">
    <source>
        <dbReference type="ARBA" id="ARBA00022614"/>
    </source>
</evidence>
<dbReference type="Gene3D" id="3.30.40.10">
    <property type="entry name" value="Zinc/RING finger domain, C3HC4 (zinc finger)"/>
    <property type="match status" value="1"/>
</dbReference>
<dbReference type="InterPro" id="IPR036047">
    <property type="entry name" value="F-box-like_dom_sf"/>
</dbReference>
<dbReference type="InterPro" id="IPR012312">
    <property type="entry name" value="Hemerythrin-like"/>
</dbReference>
<keyword evidence="8" id="KW-0677">Repeat</keyword>
<feature type="domain" description="F-box" evidence="22">
    <location>
        <begin position="626"/>
        <end position="672"/>
    </location>
</feature>
<dbReference type="Pfam" id="PF25600">
    <property type="entry name" value="TRIM_CC"/>
    <property type="match status" value="1"/>
</dbReference>
<dbReference type="Proteomes" id="UP001356427">
    <property type="component" value="Unassembled WGS sequence"/>
</dbReference>
<dbReference type="Gene3D" id="3.30.160.60">
    <property type="entry name" value="Classic Zinc Finger"/>
    <property type="match status" value="1"/>
</dbReference>
<evidence type="ECO:0000256" key="4">
    <source>
        <dbReference type="ARBA" id="ARBA00020540"/>
    </source>
</evidence>
<evidence type="ECO:0000256" key="16">
    <source>
        <dbReference type="ARBA" id="ARBA00030695"/>
    </source>
</evidence>
<evidence type="ECO:0000256" key="5">
    <source>
        <dbReference type="ARBA" id="ARBA00022490"/>
    </source>
</evidence>
<comment type="cofactor">
    <cofactor evidence="17">
        <name>[2Fe-2S] cluster</name>
        <dbReference type="ChEBI" id="CHEBI:190135"/>
    </cofactor>
</comment>
<comment type="caution">
    <text evidence="23">The sequence shown here is derived from an EMBL/GenBank/DDBJ whole genome shotgun (WGS) entry which is preliminary data.</text>
</comment>
<dbReference type="Gene3D" id="1.20.1280.50">
    <property type="match status" value="1"/>
</dbReference>
<dbReference type="InterPro" id="IPR001810">
    <property type="entry name" value="F-box_dom"/>
</dbReference>
<reference evidence="23 24" key="1">
    <citation type="submission" date="2021-04" db="EMBL/GenBank/DDBJ databases">
        <authorList>
            <person name="De Guttry C."/>
            <person name="Zahm M."/>
            <person name="Klopp C."/>
            <person name="Cabau C."/>
            <person name="Louis A."/>
            <person name="Berthelot C."/>
            <person name="Parey E."/>
            <person name="Roest Crollius H."/>
            <person name="Montfort J."/>
            <person name="Robinson-Rechavi M."/>
            <person name="Bucao C."/>
            <person name="Bouchez O."/>
            <person name="Gislard M."/>
            <person name="Lluch J."/>
            <person name="Milhes M."/>
            <person name="Lampietro C."/>
            <person name="Lopez Roques C."/>
            <person name="Donnadieu C."/>
            <person name="Braasch I."/>
            <person name="Desvignes T."/>
            <person name="Postlethwait J."/>
            <person name="Bobe J."/>
            <person name="Wedekind C."/>
            <person name="Guiguen Y."/>
        </authorList>
    </citation>
    <scope>NUCLEOTIDE SEQUENCE [LARGE SCALE GENOMIC DNA]</scope>
    <source>
        <strain evidence="23">Cs_M1</strain>
        <tissue evidence="23">Blood</tissue>
    </source>
</reference>
<evidence type="ECO:0000256" key="19">
    <source>
        <dbReference type="SAM" id="Coils"/>
    </source>
</evidence>
<dbReference type="SMART" id="SM00256">
    <property type="entry name" value="FBOX"/>
    <property type="match status" value="1"/>
</dbReference>
<dbReference type="InterPro" id="IPR013320">
    <property type="entry name" value="ConA-like_dom_sf"/>
</dbReference>
<evidence type="ECO:0000256" key="15">
    <source>
        <dbReference type="ARBA" id="ARBA00023242"/>
    </source>
</evidence>
<dbReference type="GO" id="GO:0008270">
    <property type="term" value="F:zinc ion binding"/>
    <property type="evidence" value="ECO:0007669"/>
    <property type="project" value="UniProtKB-KW"/>
</dbReference>
<evidence type="ECO:0000259" key="20">
    <source>
        <dbReference type="PROSITE" id="PS50089"/>
    </source>
</evidence>
<comment type="pathway">
    <text evidence="3">Protein modification; protein ubiquitination.</text>
</comment>
<accession>A0AAN8QRZ7</accession>
<dbReference type="CDD" id="cd12109">
    <property type="entry name" value="Hr_FBXL5"/>
    <property type="match status" value="1"/>
</dbReference>
<keyword evidence="24" id="KW-1185">Reference proteome</keyword>
<dbReference type="PROSITE" id="PS50119">
    <property type="entry name" value="ZF_BBOX"/>
    <property type="match status" value="1"/>
</dbReference>
<keyword evidence="14" id="KW-0411">Iron-sulfur</keyword>
<dbReference type="SUPFAM" id="SSF57850">
    <property type="entry name" value="RING/U-box"/>
    <property type="match status" value="1"/>
</dbReference>
<keyword evidence="10" id="KW-0833">Ubl conjugation pathway</keyword>
<keyword evidence="11" id="KW-0862">Zinc</keyword>
<evidence type="ECO:0000256" key="2">
    <source>
        <dbReference type="ARBA" id="ARBA00004556"/>
    </source>
</evidence>
<dbReference type="SUPFAM" id="SSF57845">
    <property type="entry name" value="B-box zinc-binding domain"/>
    <property type="match status" value="1"/>
</dbReference>
<dbReference type="Gene3D" id="4.10.830.40">
    <property type="match status" value="1"/>
</dbReference>
<dbReference type="SUPFAM" id="SSF49899">
    <property type="entry name" value="Concanavalin A-like lectins/glucanases"/>
    <property type="match status" value="1"/>
</dbReference>
<sequence>MAESYALFGEDQFSCSICLDLLKNPVTIPCGHSYCMGCIKDYWDLNDRTGVYGCPQCRQTFTPRPALNKNTMFAEVVERLKKTEEFQVDPHVPCYAELGDIECDVCGGRKQKAIKSCLLCLASYCETHLKLHDKLNPGKRHSLVEASVQLQEKICSHHDKLLEVYCRTDQLCICYECLMGVHKGHETVSAAAEGAAKQKELKETHRKSKQIINKKEKELFRLKQAMMSLTYSAQLAVEDSDKVFTEIICSVQKCHSDVKRLIRSQEKAAVGQAEEQVDQLQKEIAEMRRRDTKLEQLSKTEDSIIFLQRCQSVLALPGCGDTSSINVSQQVSFEGVKKSVAELKQRLEDICKGAFVKISKKVQDIHILQASKPSPPLPQVKDKCVESKEPTTREEFLKYACQLTLDQNTAHKNLLLSKDNKMAPFPDEVDVFTGPHWRMKQLVGLYCEKLSQTNFSNNNDFRSFLQSLCATFKEFKMHEQIENEYIIGLLQQRSCNVYNVHSDNKLSEMLSLFEKGLRSVKSEYEQLNYAQQLKERLEAFTQDFLPHMKEEEEVFQPMLMQYFTYEELKDIKKQVIAQHSSQQRWDCAAEVLKELSLWSQAEVLHKAFKYTDHEKIDDELEKEPCSTHISQLPTEILLCLFHYLGPVDLCHCGQVCSAWSDLAKTGSLWRHLYPVHWARGDYYRGPPADLNQELDEEWVNSRQDEGKAYQEWDEDADVDESDESCEDSLAISAAQREKKLLNGMIQNLLPAVGSSVRSIVLAYSSTVSSKMVRQILSLCPNLTHLDLTQTDVTDSAFDSWSSLWACLSLEHLDLSGCEKITDHTLKKLSLGLGDLASPTCSEKRSDRRAKLLKSPPSPICLLDKRSLRPTGHSRQALIFKQWPGRLGSAPCSPTRVWVLDPSELADIEDAAEWNRRGEVSTPEGRGFVETQPGGVLCCCRRSRRRGFRTGFSTSYWQQQYGLGEAGCGHSTCCTGETALRTLGGLQCESYITRGSAGAEFRTKCSSGGQWCLECDNRTDRSDAQRSLRFLSLSGCYQVTDLGLRALSQRGGLPLLEHLNLSGCLLITEVGLQELVSACPALNDEHFYYCDNINGPHADTASGCQNLQCGFRVCCRSGE</sequence>
<name>A0AAN8QRZ7_9TELE</name>
<keyword evidence="12" id="KW-0832">Ubl conjugation</keyword>
<dbReference type="InterPro" id="IPR013083">
    <property type="entry name" value="Znf_RING/FYVE/PHD"/>
</dbReference>
<dbReference type="InterPro" id="IPR032675">
    <property type="entry name" value="LRR_dom_sf"/>
</dbReference>
<evidence type="ECO:0000256" key="12">
    <source>
        <dbReference type="ARBA" id="ARBA00022843"/>
    </source>
</evidence>
<dbReference type="InterPro" id="IPR045808">
    <property type="entry name" value="Hr_FBXL5"/>
</dbReference>
<dbReference type="SUPFAM" id="SSF52047">
    <property type="entry name" value="RNI-like"/>
    <property type="match status" value="1"/>
</dbReference>
<dbReference type="InterPro" id="IPR000315">
    <property type="entry name" value="Znf_B-box"/>
</dbReference>
<evidence type="ECO:0000313" key="24">
    <source>
        <dbReference type="Proteomes" id="UP001356427"/>
    </source>
</evidence>
<keyword evidence="5" id="KW-0963">Cytoplasm</keyword>
<evidence type="ECO:0000256" key="10">
    <source>
        <dbReference type="ARBA" id="ARBA00022786"/>
    </source>
</evidence>
<dbReference type="InterPro" id="IPR001841">
    <property type="entry name" value="Znf_RING"/>
</dbReference>
<comment type="subcellular location">
    <subcellularLocation>
        <location evidence="2">Cytoplasm</location>
        <location evidence="2">Perinuclear region</location>
    </subcellularLocation>
    <subcellularLocation>
        <location evidence="1">Nucleus</location>
    </subcellularLocation>
</comment>
<dbReference type="InterPro" id="IPR001611">
    <property type="entry name" value="Leu-rich_rpt"/>
</dbReference>
<dbReference type="FunFam" id="1.20.120.520:FF:000002">
    <property type="entry name" value="F-box/LRR-repeat protein 5 isoform X2"/>
    <property type="match status" value="1"/>
</dbReference>
<feature type="domain" description="RING-type" evidence="20">
    <location>
        <begin position="15"/>
        <end position="58"/>
    </location>
</feature>
<keyword evidence="9 18" id="KW-0863">Zinc-finger</keyword>
<dbReference type="GO" id="GO:0030163">
    <property type="term" value="P:protein catabolic process"/>
    <property type="evidence" value="ECO:0007669"/>
    <property type="project" value="UniProtKB-ARBA"/>
</dbReference>
<dbReference type="SMART" id="SM00184">
    <property type="entry name" value="RING"/>
    <property type="match status" value="1"/>
</dbReference>
<evidence type="ECO:0000256" key="14">
    <source>
        <dbReference type="ARBA" id="ARBA00023014"/>
    </source>
</evidence>
<dbReference type="InterPro" id="IPR051051">
    <property type="entry name" value="E3_ubiq-ligase_TRIM/RNF"/>
</dbReference>
<evidence type="ECO:0000259" key="21">
    <source>
        <dbReference type="PROSITE" id="PS50119"/>
    </source>
</evidence>
<evidence type="ECO:0000256" key="18">
    <source>
        <dbReference type="PROSITE-ProRule" id="PRU00024"/>
    </source>
</evidence>
<keyword evidence="6" id="KW-0433">Leucine-rich repeat</keyword>
<feature type="coiled-coil region" evidence="19">
    <location>
        <begin position="263"/>
        <end position="297"/>
    </location>
</feature>
<proteinExistence type="predicted"/>
<dbReference type="PROSITE" id="PS50089">
    <property type="entry name" value="ZF_RING_2"/>
    <property type="match status" value="1"/>
</dbReference>
<dbReference type="SUPFAM" id="SSF81383">
    <property type="entry name" value="F-box domain"/>
    <property type="match status" value="1"/>
</dbReference>
<evidence type="ECO:0000256" key="1">
    <source>
        <dbReference type="ARBA" id="ARBA00004123"/>
    </source>
</evidence>
<dbReference type="GO" id="GO:0006879">
    <property type="term" value="P:intracellular iron ion homeostasis"/>
    <property type="evidence" value="ECO:0007669"/>
    <property type="project" value="InterPro"/>
</dbReference>
<dbReference type="FunFam" id="3.80.10.10:FF:000715">
    <property type="entry name" value="F-box and leucine-rich repeat protein 5"/>
    <property type="match status" value="1"/>
</dbReference>
<evidence type="ECO:0000259" key="22">
    <source>
        <dbReference type="PROSITE" id="PS50181"/>
    </source>
</evidence>
<dbReference type="PROSITE" id="PS00518">
    <property type="entry name" value="ZF_RING_1"/>
    <property type="match status" value="1"/>
</dbReference>
<dbReference type="FunFam" id="1.20.1280.50:FF:000007">
    <property type="entry name" value="F-box/LRR-repeat protein 5 isoform X1"/>
    <property type="match status" value="1"/>
</dbReference>
<dbReference type="InterPro" id="IPR058030">
    <property type="entry name" value="TRIM8/14/16/25/29/45/65_CC"/>
</dbReference>
<dbReference type="GO" id="GO:0048471">
    <property type="term" value="C:perinuclear region of cytoplasm"/>
    <property type="evidence" value="ECO:0007669"/>
    <property type="project" value="UniProtKB-SubCell"/>
</dbReference>
<dbReference type="Pfam" id="PF13516">
    <property type="entry name" value="LRR_6"/>
    <property type="match status" value="2"/>
</dbReference>
<evidence type="ECO:0000256" key="17">
    <source>
        <dbReference type="ARBA" id="ARBA00034078"/>
    </source>
</evidence>
<evidence type="ECO:0000256" key="3">
    <source>
        <dbReference type="ARBA" id="ARBA00004906"/>
    </source>
</evidence>
<dbReference type="InterPro" id="IPR017907">
    <property type="entry name" value="Znf_RING_CS"/>
</dbReference>
<dbReference type="AlphaFoldDB" id="A0AAN8QRZ7"/>
<dbReference type="GO" id="GO:0051536">
    <property type="term" value="F:iron-sulfur cluster binding"/>
    <property type="evidence" value="ECO:0007669"/>
    <property type="project" value="UniProtKB-KW"/>
</dbReference>
<feature type="domain" description="B box-type" evidence="21">
    <location>
        <begin position="150"/>
        <end position="190"/>
    </location>
</feature>
<dbReference type="CDD" id="cd19769">
    <property type="entry name" value="Bbox2_TRIM16-like"/>
    <property type="match status" value="1"/>
</dbReference>